<dbReference type="Proteomes" id="UP001156141">
    <property type="component" value="Unassembled WGS sequence"/>
</dbReference>
<feature type="domain" description="Glycosyl transferase family 1" evidence="2">
    <location>
        <begin position="173"/>
        <end position="329"/>
    </location>
</feature>
<dbReference type="RefSeq" id="WP_240571523.1">
    <property type="nucleotide sequence ID" value="NZ_CP136709.1"/>
</dbReference>
<organism evidence="3 4">
    <name type="scientific">Aestuariibaculum lutulentum</name>
    <dbReference type="NCBI Taxonomy" id="2920935"/>
    <lineage>
        <taxon>Bacteria</taxon>
        <taxon>Pseudomonadati</taxon>
        <taxon>Bacteroidota</taxon>
        <taxon>Flavobacteriia</taxon>
        <taxon>Flavobacteriales</taxon>
        <taxon>Flavobacteriaceae</taxon>
    </lineage>
</organism>
<sequence length="351" mass="40711">MIKKRIIVLFIPYHHIGGAERVHLEIIKSLKYKPLVFFDTTDGSELSEAFRKHAYCFFVTNKKRKTFVLSGFKWLSYILPLTLFGCNSTFFYQVISKLNGRIRTVDLTHAFSYSNQGIEMVSLPYVHLLNYRVVINNKTLGDYKQLYREHHIGNYLLDRFVVIPNGVEIKSFDKASVLSRHNAFTVGFVGRNSEEKRPRLFFDIVKGIKCHVKVIGDDFRAFKKEFPKVAYFENCNDVELIRKEFFNISVLVVSSSREGFPLVIMEAMELGIPVISTNVGSIKDHIKNGWNGFIADNHLEDEFLHFAQDKILLLSQNKELYVKLAVNARMYAQNHFGLSLFKEKYNTLFYG</sequence>
<dbReference type="SUPFAM" id="SSF53756">
    <property type="entry name" value="UDP-Glycosyltransferase/glycogen phosphorylase"/>
    <property type="match status" value="1"/>
</dbReference>
<dbReference type="Gene3D" id="3.40.50.2000">
    <property type="entry name" value="Glycogen Phosphorylase B"/>
    <property type="match status" value="1"/>
</dbReference>
<protein>
    <submittedName>
        <fullName evidence="3">Glycosyltransferase family 4 protein</fullName>
    </submittedName>
</protein>
<dbReference type="PANTHER" id="PTHR12526">
    <property type="entry name" value="GLYCOSYLTRANSFERASE"/>
    <property type="match status" value="1"/>
</dbReference>
<dbReference type="Pfam" id="PF00534">
    <property type="entry name" value="Glycos_transf_1"/>
    <property type="match status" value="1"/>
</dbReference>
<name>A0ABS9REA5_9FLAO</name>
<keyword evidence="1" id="KW-1133">Transmembrane helix</keyword>
<evidence type="ECO:0000313" key="3">
    <source>
        <dbReference type="EMBL" id="MCH4551242.1"/>
    </source>
</evidence>
<keyword evidence="1" id="KW-0472">Membrane</keyword>
<accession>A0ABS9REA5</accession>
<dbReference type="CDD" id="cd03801">
    <property type="entry name" value="GT4_PimA-like"/>
    <property type="match status" value="1"/>
</dbReference>
<feature type="transmembrane region" description="Helical" evidence="1">
    <location>
        <begin position="74"/>
        <end position="95"/>
    </location>
</feature>
<comment type="caution">
    <text evidence="3">The sequence shown here is derived from an EMBL/GenBank/DDBJ whole genome shotgun (WGS) entry which is preliminary data.</text>
</comment>
<reference evidence="3" key="1">
    <citation type="submission" date="2022-02" db="EMBL/GenBank/DDBJ databases">
        <title>Aestuariibaculum sp., a marine bacterium isolated from sediment in Guangxi.</title>
        <authorList>
            <person name="Ying J."/>
        </authorList>
    </citation>
    <scope>NUCLEOTIDE SEQUENCE</scope>
    <source>
        <strain evidence="3">L182</strain>
    </source>
</reference>
<dbReference type="EMBL" id="JAKVQD010000001">
    <property type="protein sequence ID" value="MCH4551242.1"/>
    <property type="molecule type" value="Genomic_DNA"/>
</dbReference>
<evidence type="ECO:0000259" key="2">
    <source>
        <dbReference type="Pfam" id="PF00534"/>
    </source>
</evidence>
<dbReference type="PANTHER" id="PTHR12526:SF638">
    <property type="entry name" value="SPORE COAT PROTEIN SA"/>
    <property type="match status" value="1"/>
</dbReference>
<keyword evidence="4" id="KW-1185">Reference proteome</keyword>
<gene>
    <name evidence="3" type="ORF">MKW35_01285</name>
</gene>
<evidence type="ECO:0000256" key="1">
    <source>
        <dbReference type="SAM" id="Phobius"/>
    </source>
</evidence>
<evidence type="ECO:0000313" key="4">
    <source>
        <dbReference type="Proteomes" id="UP001156141"/>
    </source>
</evidence>
<proteinExistence type="predicted"/>
<keyword evidence="1" id="KW-0812">Transmembrane</keyword>
<dbReference type="InterPro" id="IPR001296">
    <property type="entry name" value="Glyco_trans_1"/>
</dbReference>